<dbReference type="RefSeq" id="WP_203419317.1">
    <property type="nucleotide sequence ID" value="NZ_CP069352.1"/>
</dbReference>
<feature type="transmembrane region" description="Helical" evidence="8">
    <location>
        <begin position="156"/>
        <end position="176"/>
    </location>
</feature>
<evidence type="ECO:0000256" key="6">
    <source>
        <dbReference type="ARBA" id="ARBA00022989"/>
    </source>
</evidence>
<dbReference type="PIRSF" id="PIRSF006102">
    <property type="entry name" value="NQR_DE"/>
    <property type="match status" value="1"/>
</dbReference>
<keyword evidence="5" id="KW-1278">Translocase</keyword>
<reference evidence="9 10" key="2">
    <citation type="submission" date="2021-03" db="EMBL/GenBank/DDBJ databases">
        <title>P. granadensis CT364 genome publication.</title>
        <authorList>
            <person name="Stach J."/>
            <person name="Montero-Calasanz Md.C."/>
        </authorList>
    </citation>
    <scope>NUCLEOTIDE SEQUENCE [LARGE SCALE GENOMIC DNA]</scope>
    <source>
        <strain evidence="9 10">CT364</strain>
    </source>
</reference>
<keyword evidence="7 8" id="KW-0472">Membrane</keyword>
<dbReference type="EMBL" id="CP069352">
    <property type="protein sequence ID" value="QRK83248.1"/>
    <property type="molecule type" value="Genomic_DNA"/>
</dbReference>
<organism evidence="9 10">
    <name type="scientific">Pseudomonas granadensis</name>
    <dbReference type="NCBI Taxonomy" id="1421430"/>
    <lineage>
        <taxon>Bacteria</taxon>
        <taxon>Pseudomonadati</taxon>
        <taxon>Pseudomonadota</taxon>
        <taxon>Gammaproteobacteria</taxon>
        <taxon>Pseudomonadales</taxon>
        <taxon>Pseudomonadaceae</taxon>
        <taxon>Pseudomonas</taxon>
    </lineage>
</organism>
<sequence length="193" mass="20763">MKPSPGLAHCMMLPLLLGSSGSLVSAIGTLLSFSVVVGLYGLCMRALRPRLTETGRLLVSVLLATTLSSCADVLAQRWFLPWQQAFGLYAGLIALQCVVLEYNGFWRQTLTERGKLCALFGALLLLLGTLREVVGSGSLGRSPFESWQGIVLFSDGLPLISLVPGAFIVLALLLAARQALVRPKLNSKETHRP</sequence>
<proteinExistence type="predicted"/>
<dbReference type="InterPro" id="IPR003667">
    <property type="entry name" value="NqrDE/RnfAE"/>
</dbReference>
<keyword evidence="6 8" id="KW-1133">Transmembrane helix</keyword>
<evidence type="ECO:0000256" key="3">
    <source>
        <dbReference type="ARBA" id="ARBA00022519"/>
    </source>
</evidence>
<evidence type="ECO:0000256" key="1">
    <source>
        <dbReference type="ARBA" id="ARBA00004127"/>
    </source>
</evidence>
<keyword evidence="3" id="KW-1003">Cell membrane</keyword>
<comment type="subcellular location">
    <subcellularLocation>
        <location evidence="1">Endomembrane system</location>
        <topology evidence="1">Multi-pass membrane protein</topology>
    </subcellularLocation>
</comment>
<evidence type="ECO:0000313" key="10">
    <source>
        <dbReference type="Proteomes" id="UP000663686"/>
    </source>
</evidence>
<keyword evidence="10" id="KW-1185">Reference proteome</keyword>
<evidence type="ECO:0000256" key="7">
    <source>
        <dbReference type="ARBA" id="ARBA00023136"/>
    </source>
</evidence>
<dbReference type="Proteomes" id="UP000663686">
    <property type="component" value="Chromosome"/>
</dbReference>
<feature type="transmembrane region" description="Helical" evidence="8">
    <location>
        <begin position="55"/>
        <end position="74"/>
    </location>
</feature>
<keyword evidence="2" id="KW-0813">Transport</keyword>
<gene>
    <name evidence="9" type="ORF">JN757_22305</name>
</gene>
<evidence type="ECO:0000256" key="2">
    <source>
        <dbReference type="ARBA" id="ARBA00022448"/>
    </source>
</evidence>
<protein>
    <submittedName>
        <fullName evidence="9">NADH:quinone oxidoreductase</fullName>
    </submittedName>
</protein>
<name>A0ABX7GD04_9PSED</name>
<keyword evidence="3" id="KW-0997">Cell inner membrane</keyword>
<feature type="transmembrane region" description="Helical" evidence="8">
    <location>
        <begin position="116"/>
        <end position="136"/>
    </location>
</feature>
<dbReference type="PANTHER" id="PTHR30586">
    <property type="entry name" value="ELECTRON TRANSPORT COMPLEX PROTEIN RNFE"/>
    <property type="match status" value="1"/>
</dbReference>
<evidence type="ECO:0000313" key="9">
    <source>
        <dbReference type="EMBL" id="QRK83248.1"/>
    </source>
</evidence>
<accession>A0ABX7GD04</accession>
<evidence type="ECO:0000256" key="5">
    <source>
        <dbReference type="ARBA" id="ARBA00022967"/>
    </source>
</evidence>
<feature type="transmembrane region" description="Helical" evidence="8">
    <location>
        <begin position="86"/>
        <end position="104"/>
    </location>
</feature>
<dbReference type="PANTHER" id="PTHR30586:SF0">
    <property type="entry name" value="ION-TRANSLOCATING OXIDOREDUCTASE COMPLEX SUBUNIT E"/>
    <property type="match status" value="1"/>
</dbReference>
<evidence type="ECO:0000256" key="4">
    <source>
        <dbReference type="ARBA" id="ARBA00022692"/>
    </source>
</evidence>
<dbReference type="Pfam" id="PF02508">
    <property type="entry name" value="Rnf-Nqr"/>
    <property type="match status" value="1"/>
</dbReference>
<feature type="transmembrane region" description="Helical" evidence="8">
    <location>
        <begin position="20"/>
        <end position="43"/>
    </location>
</feature>
<reference evidence="9 10" key="1">
    <citation type="submission" date="2021-02" db="EMBL/GenBank/DDBJ databases">
        <authorList>
            <person name="Cea Torrescassana E."/>
        </authorList>
    </citation>
    <scope>NUCLEOTIDE SEQUENCE [LARGE SCALE GENOMIC DNA]</scope>
    <source>
        <strain evidence="9 10">CT364</strain>
    </source>
</reference>
<evidence type="ECO:0000256" key="8">
    <source>
        <dbReference type="SAM" id="Phobius"/>
    </source>
</evidence>
<keyword evidence="4 8" id="KW-0812">Transmembrane</keyword>